<name>A0A1L9QWY7_9CYAN</name>
<organism evidence="2 3">
    <name type="scientific">Roseofilum reptotaenium AO1-A</name>
    <dbReference type="NCBI Taxonomy" id="1925591"/>
    <lineage>
        <taxon>Bacteria</taxon>
        <taxon>Bacillati</taxon>
        <taxon>Cyanobacteriota</taxon>
        <taxon>Cyanophyceae</taxon>
        <taxon>Desertifilales</taxon>
        <taxon>Desertifilaceae</taxon>
        <taxon>Roseofilum</taxon>
    </lineage>
</organism>
<feature type="domain" description="PIN" evidence="1">
    <location>
        <begin position="4"/>
        <end position="116"/>
    </location>
</feature>
<dbReference type="InterPro" id="IPR029060">
    <property type="entry name" value="PIN-like_dom_sf"/>
</dbReference>
<dbReference type="Gene3D" id="3.40.50.1010">
    <property type="entry name" value="5'-nuclease"/>
    <property type="match status" value="1"/>
</dbReference>
<protein>
    <submittedName>
        <fullName evidence="2">Twitching motility protein PilT</fullName>
    </submittedName>
</protein>
<proteinExistence type="predicted"/>
<accession>A0A1L9QWY7</accession>
<dbReference type="Pfam" id="PF01850">
    <property type="entry name" value="PIN"/>
    <property type="match status" value="1"/>
</dbReference>
<comment type="caution">
    <text evidence="2">The sequence shown here is derived from an EMBL/GenBank/DDBJ whole genome shotgun (WGS) entry which is preliminary data.</text>
</comment>
<dbReference type="SUPFAM" id="SSF88723">
    <property type="entry name" value="PIN domain-like"/>
    <property type="match status" value="1"/>
</dbReference>
<dbReference type="InterPro" id="IPR002716">
    <property type="entry name" value="PIN_dom"/>
</dbReference>
<evidence type="ECO:0000313" key="3">
    <source>
        <dbReference type="Proteomes" id="UP000183940"/>
    </source>
</evidence>
<dbReference type="EMBL" id="MLAW01000002">
    <property type="protein sequence ID" value="OJJ27174.1"/>
    <property type="molecule type" value="Genomic_DNA"/>
</dbReference>
<keyword evidence="3" id="KW-1185">Reference proteome</keyword>
<dbReference type="AlphaFoldDB" id="A0A1L9QWY7"/>
<sequence>MTVVVLDASALLAYLKGEPGEDIVDRVLAESVISTVNWAEVVQKSIAAGADIEGMLSDLQALGLRIEPFTVEDADRAARLWQQTRQVGLSLGDRACLSLGWRLGVPIFTSDRAWANLNLPLDVRVIR</sequence>
<dbReference type="Proteomes" id="UP000183940">
    <property type="component" value="Unassembled WGS sequence"/>
</dbReference>
<dbReference type="CDD" id="cd18682">
    <property type="entry name" value="PIN_VapC-like"/>
    <property type="match status" value="1"/>
</dbReference>
<reference evidence="2" key="1">
    <citation type="submission" date="2016-10" db="EMBL/GenBank/DDBJ databases">
        <title>CRISPR-Cas defence system in Roseofilum reptotaenium: evidence of a bacteriophage-cyanobacterium arms race in the coral black band disease.</title>
        <authorList>
            <person name="Buerger P."/>
            <person name="Wood-Charlson E.M."/>
            <person name="Weynberg K.D."/>
            <person name="Willis B."/>
            <person name="Van Oppen M.J."/>
        </authorList>
    </citation>
    <scope>NUCLEOTIDE SEQUENCE [LARGE SCALE GENOMIC DNA]</scope>
    <source>
        <strain evidence="2">AO1-A</strain>
    </source>
</reference>
<evidence type="ECO:0000313" key="2">
    <source>
        <dbReference type="EMBL" id="OJJ27174.1"/>
    </source>
</evidence>
<evidence type="ECO:0000259" key="1">
    <source>
        <dbReference type="Pfam" id="PF01850"/>
    </source>
</evidence>
<dbReference type="STRING" id="1925591.BI308_01405"/>
<gene>
    <name evidence="2" type="ORF">BI308_01405</name>
</gene>